<dbReference type="AlphaFoldDB" id="A0A6A9QJH9"/>
<gene>
    <name evidence="2" type="ORF">GC250_02140</name>
</gene>
<dbReference type="Proteomes" id="UP000470772">
    <property type="component" value="Unassembled WGS sequence"/>
</dbReference>
<comment type="caution">
    <text evidence="2">The sequence shown here is derived from an EMBL/GenBank/DDBJ whole genome shotgun (WGS) entry which is preliminary data.</text>
</comment>
<dbReference type="EMBL" id="WGGD01000005">
    <property type="protein sequence ID" value="MUN28289.1"/>
    <property type="molecule type" value="Genomic_DNA"/>
</dbReference>
<dbReference type="InterPro" id="IPR009198">
    <property type="entry name" value="UCP014484_TM"/>
</dbReference>
<proteinExistence type="predicted"/>
<keyword evidence="1" id="KW-0812">Transmembrane</keyword>
<evidence type="ECO:0000313" key="2">
    <source>
        <dbReference type="EMBL" id="MUN28289.1"/>
    </source>
</evidence>
<evidence type="ECO:0000313" key="3">
    <source>
        <dbReference type="Proteomes" id="UP000470772"/>
    </source>
</evidence>
<keyword evidence="1" id="KW-1133">Transmembrane helix</keyword>
<dbReference type="Pfam" id="PF09973">
    <property type="entry name" value="DUF2208"/>
    <property type="match status" value="1"/>
</dbReference>
<feature type="transmembrane region" description="Helical" evidence="1">
    <location>
        <begin position="135"/>
        <end position="159"/>
    </location>
</feature>
<keyword evidence="1" id="KW-0472">Membrane</keyword>
<organism evidence="2 3">
    <name type="scientific">Sulfuracidifex metallicus DSM 6482 = JCM 9184</name>
    <dbReference type="NCBI Taxonomy" id="523847"/>
    <lineage>
        <taxon>Archaea</taxon>
        <taxon>Thermoproteota</taxon>
        <taxon>Thermoprotei</taxon>
        <taxon>Sulfolobales</taxon>
        <taxon>Sulfolobaceae</taxon>
        <taxon>Sulfuracidifex</taxon>
    </lineage>
</organism>
<feature type="transmembrane region" description="Helical" evidence="1">
    <location>
        <begin position="12"/>
        <end position="32"/>
    </location>
</feature>
<accession>A0A6A9QJH9</accession>
<keyword evidence="3" id="KW-1185">Reference proteome</keyword>
<dbReference type="RefSeq" id="WP_156016181.1">
    <property type="nucleotide sequence ID" value="NZ_WGGD01000005.1"/>
</dbReference>
<feature type="transmembrane region" description="Helical" evidence="1">
    <location>
        <begin position="106"/>
        <end position="123"/>
    </location>
</feature>
<evidence type="ECO:0000256" key="1">
    <source>
        <dbReference type="SAM" id="Phobius"/>
    </source>
</evidence>
<sequence>MSLGYGNPYSNWRYILLSQFSILFISALLSVFPPQYYIYGYVIYLVVVMSITFFISFRSNPLLKERKYMGEIMKSRTIFEEKDAKEIMEKDEEYIKKYKESLKRNGYFMLYFVVYLAIILVIYDDVLGIYRKMFAANHLELFLVFFVTLDAITLINIFLSRKVMKGATSQTMAPTKYRVTERGIISNDATGVFLHARHLPNSEVTENREKRYVEIKSNTIKLPYDIRLYTKDIDRLLDAIERVKKIEIKRQQSSSSQN</sequence>
<feature type="transmembrane region" description="Helical" evidence="1">
    <location>
        <begin position="38"/>
        <end position="57"/>
    </location>
</feature>
<name>A0A6A9QJH9_SULME</name>
<protein>
    <submittedName>
        <fullName evidence="2">DUF2208 domain-containing protein</fullName>
    </submittedName>
</protein>
<reference evidence="2 3" key="1">
    <citation type="submission" date="2019-10" db="EMBL/GenBank/DDBJ databases">
        <title>Sequencing and Assembly of Multiple Reported Metal-Biooxidizing Members of the Extremely Thermoacidophilic Archaeal Family Sulfolobaceae.</title>
        <authorList>
            <person name="Counts J.A."/>
            <person name="Kelly R.M."/>
        </authorList>
    </citation>
    <scope>NUCLEOTIDE SEQUENCE [LARGE SCALE GENOMIC DNA]</scope>
    <source>
        <strain evidence="2 3">DSM 6482</strain>
    </source>
</reference>